<evidence type="ECO:0000259" key="1">
    <source>
        <dbReference type="Pfam" id="PF21757"/>
    </source>
</evidence>
<gene>
    <name evidence="2" type="ORF">IAA61_01530</name>
</gene>
<evidence type="ECO:0000313" key="2">
    <source>
        <dbReference type="EMBL" id="HIU56478.1"/>
    </source>
</evidence>
<dbReference type="Pfam" id="PF21757">
    <property type="entry name" value="DUF6870"/>
    <property type="match status" value="1"/>
</dbReference>
<dbReference type="AlphaFoldDB" id="A0A9D1MAH5"/>
<reference evidence="2" key="1">
    <citation type="submission" date="2020-10" db="EMBL/GenBank/DDBJ databases">
        <authorList>
            <person name="Gilroy R."/>
        </authorList>
    </citation>
    <scope>NUCLEOTIDE SEQUENCE</scope>
    <source>
        <strain evidence="2">USAMLcec3-3695</strain>
    </source>
</reference>
<organism evidence="2 3">
    <name type="scientific">Candidatus Ornithomonoglobus merdipullorum</name>
    <dbReference type="NCBI Taxonomy" id="2840895"/>
    <lineage>
        <taxon>Bacteria</taxon>
        <taxon>Bacillati</taxon>
        <taxon>Bacillota</taxon>
        <taxon>Clostridia</taxon>
        <taxon>Candidatus Ornithomonoglobus</taxon>
    </lineage>
</organism>
<accession>A0A9D1MAH5</accession>
<comment type="caution">
    <text evidence="2">The sequence shown here is derived from an EMBL/GenBank/DDBJ whole genome shotgun (WGS) entry which is preliminary data.</text>
</comment>
<dbReference type="Proteomes" id="UP000824109">
    <property type="component" value="Unassembled WGS sequence"/>
</dbReference>
<dbReference type="InterPro" id="IPR049222">
    <property type="entry name" value="DUF6870"/>
</dbReference>
<sequence length="85" mass="9925">MSMDIETVRQMKAVNVRTVDKDTLVDIKDVEIDANAAPEKKMAEFVRQIKNPYCFLCRGYAVKLEFADTDRTIEDRFMEYINTLL</sequence>
<protein>
    <recommendedName>
        <fullName evidence="1">DUF6870 domain-containing protein</fullName>
    </recommendedName>
</protein>
<name>A0A9D1MAH5_9FIRM</name>
<feature type="domain" description="DUF6870" evidence="1">
    <location>
        <begin position="11"/>
        <end position="81"/>
    </location>
</feature>
<proteinExistence type="predicted"/>
<reference evidence="2" key="2">
    <citation type="journal article" date="2021" name="PeerJ">
        <title>Extensive microbial diversity within the chicken gut microbiome revealed by metagenomics and culture.</title>
        <authorList>
            <person name="Gilroy R."/>
            <person name="Ravi A."/>
            <person name="Getino M."/>
            <person name="Pursley I."/>
            <person name="Horton D.L."/>
            <person name="Alikhan N.F."/>
            <person name="Baker D."/>
            <person name="Gharbi K."/>
            <person name="Hall N."/>
            <person name="Watson M."/>
            <person name="Adriaenssens E.M."/>
            <person name="Foster-Nyarko E."/>
            <person name="Jarju S."/>
            <person name="Secka A."/>
            <person name="Antonio M."/>
            <person name="Oren A."/>
            <person name="Chaudhuri R.R."/>
            <person name="La Ragione R."/>
            <person name="Hildebrand F."/>
            <person name="Pallen M.J."/>
        </authorList>
    </citation>
    <scope>NUCLEOTIDE SEQUENCE</scope>
    <source>
        <strain evidence="2">USAMLcec3-3695</strain>
    </source>
</reference>
<dbReference type="EMBL" id="DVNB01000021">
    <property type="protein sequence ID" value="HIU56478.1"/>
    <property type="molecule type" value="Genomic_DNA"/>
</dbReference>
<evidence type="ECO:0000313" key="3">
    <source>
        <dbReference type="Proteomes" id="UP000824109"/>
    </source>
</evidence>